<gene>
    <name evidence="1" type="ORF">MGLY_32170</name>
</gene>
<dbReference type="InterPro" id="IPR019270">
    <property type="entry name" value="DUF2283"/>
</dbReference>
<reference evidence="1 2" key="1">
    <citation type="submission" date="2019-11" db="EMBL/GenBank/DDBJ databases">
        <title>Genome sequence of Moorella glycerini DSM11254.</title>
        <authorList>
            <person name="Poehlein A."/>
            <person name="Boeer T."/>
            <person name="Daniel R."/>
        </authorList>
    </citation>
    <scope>NUCLEOTIDE SEQUENCE [LARGE SCALE GENOMIC DNA]</scope>
    <source>
        <strain evidence="1 2">DSM 11254</strain>
    </source>
</reference>
<protein>
    <recommendedName>
        <fullName evidence="3">DUF2283 domain-containing protein</fullName>
    </recommendedName>
</protein>
<keyword evidence="2" id="KW-1185">Reference proteome</keyword>
<dbReference type="Pfam" id="PF10049">
    <property type="entry name" value="DUF2283"/>
    <property type="match status" value="1"/>
</dbReference>
<dbReference type="PANTHER" id="PTHR37029:SF1">
    <property type="entry name" value="SSR1768 PROTEIN"/>
    <property type="match status" value="1"/>
</dbReference>
<name>A0A6I5ZV95_9FIRM</name>
<dbReference type="AlphaFoldDB" id="A0A6I5ZV95"/>
<dbReference type="OrthoDB" id="9799670at2"/>
<dbReference type="Proteomes" id="UP000425916">
    <property type="component" value="Chromosome"/>
</dbReference>
<evidence type="ECO:0000313" key="2">
    <source>
        <dbReference type="Proteomes" id="UP000425916"/>
    </source>
</evidence>
<accession>A0A6I5ZV95</accession>
<evidence type="ECO:0000313" key="1">
    <source>
        <dbReference type="EMBL" id="QGP93794.1"/>
    </source>
</evidence>
<proteinExistence type="predicted"/>
<sequence>MKFHYYADTDTLYIDLSEKDSADSLEVAPGVVLDFDAEGNLVGIDIDRASALIDLSRLEAEGLPLGRILLTGPSSNISTARVG</sequence>
<evidence type="ECO:0008006" key="3">
    <source>
        <dbReference type="Google" id="ProtNLM"/>
    </source>
</evidence>
<dbReference type="RefSeq" id="WP_156275538.1">
    <property type="nucleotide sequence ID" value="NZ_CP046244.1"/>
</dbReference>
<dbReference type="PANTHER" id="PTHR37029">
    <property type="entry name" value="SSR1768 PROTEIN"/>
    <property type="match status" value="1"/>
</dbReference>
<dbReference type="EMBL" id="CP046244">
    <property type="protein sequence ID" value="QGP93794.1"/>
    <property type="molecule type" value="Genomic_DNA"/>
</dbReference>
<organism evidence="1 2">
    <name type="scientific">Neomoorella glycerini</name>
    <dbReference type="NCBI Taxonomy" id="55779"/>
    <lineage>
        <taxon>Bacteria</taxon>
        <taxon>Bacillati</taxon>
        <taxon>Bacillota</taxon>
        <taxon>Clostridia</taxon>
        <taxon>Neomoorellales</taxon>
        <taxon>Neomoorellaceae</taxon>
        <taxon>Neomoorella</taxon>
    </lineage>
</organism>